<reference evidence="8 9" key="2">
    <citation type="journal article" date="2010" name="Nucleic Acids Res.">
        <title>BeetleBase in 2010: revisions to provide comprehensive genomic information for Tribolium castaneum.</title>
        <authorList>
            <person name="Kim H.S."/>
            <person name="Murphy T."/>
            <person name="Xia J."/>
            <person name="Caragea D."/>
            <person name="Park Y."/>
            <person name="Beeman R.W."/>
            <person name="Lorenzen M.D."/>
            <person name="Butcher S."/>
            <person name="Manak J.R."/>
            <person name="Brown S.J."/>
        </authorList>
    </citation>
    <scope>GENOME REANNOTATION</scope>
    <source>
        <strain evidence="8 9">Georgia GA2</strain>
    </source>
</reference>
<protein>
    <submittedName>
        <fullName evidence="8">Retrovirus-related Pol polyprotein from transposon 17.6-like Protein</fullName>
    </submittedName>
</protein>
<dbReference type="HOGENOM" id="CLU_2500833_0_0_1"/>
<keyword evidence="5" id="KW-0378">Hydrolase</keyword>
<dbReference type="InterPro" id="IPR041373">
    <property type="entry name" value="RT_RNaseH"/>
</dbReference>
<dbReference type="InterPro" id="IPR043502">
    <property type="entry name" value="DNA/RNA_pol_sf"/>
</dbReference>
<dbReference type="PhylomeDB" id="D2A4D4"/>
<evidence type="ECO:0000259" key="7">
    <source>
        <dbReference type="Pfam" id="PF17917"/>
    </source>
</evidence>
<evidence type="ECO:0000256" key="3">
    <source>
        <dbReference type="ARBA" id="ARBA00022722"/>
    </source>
</evidence>
<dbReference type="GO" id="GO:0003964">
    <property type="term" value="F:RNA-directed DNA polymerase activity"/>
    <property type="evidence" value="ECO:0007669"/>
    <property type="project" value="UniProtKB-KW"/>
</dbReference>
<accession>D2A4D4</accession>
<keyword evidence="9" id="KW-1185">Reference proteome</keyword>
<evidence type="ECO:0000256" key="6">
    <source>
        <dbReference type="ARBA" id="ARBA00022918"/>
    </source>
</evidence>
<organism evidence="8 9">
    <name type="scientific">Tribolium castaneum</name>
    <name type="common">Red flour beetle</name>
    <dbReference type="NCBI Taxonomy" id="7070"/>
    <lineage>
        <taxon>Eukaryota</taxon>
        <taxon>Metazoa</taxon>
        <taxon>Ecdysozoa</taxon>
        <taxon>Arthropoda</taxon>
        <taxon>Hexapoda</taxon>
        <taxon>Insecta</taxon>
        <taxon>Pterygota</taxon>
        <taxon>Neoptera</taxon>
        <taxon>Endopterygota</taxon>
        <taxon>Coleoptera</taxon>
        <taxon>Polyphaga</taxon>
        <taxon>Cucujiformia</taxon>
        <taxon>Tenebrionidae</taxon>
        <taxon>Tenebrionidae incertae sedis</taxon>
        <taxon>Tribolium</taxon>
    </lineage>
</organism>
<reference evidence="8 9" key="1">
    <citation type="journal article" date="2008" name="Nature">
        <title>The genome of the model beetle and pest Tribolium castaneum.</title>
        <authorList>
            <consortium name="Tribolium Genome Sequencing Consortium"/>
            <person name="Richards S."/>
            <person name="Gibbs R.A."/>
            <person name="Weinstock G.M."/>
            <person name="Brown S.J."/>
            <person name="Denell R."/>
            <person name="Beeman R.W."/>
            <person name="Gibbs R."/>
            <person name="Beeman R.W."/>
            <person name="Brown S.J."/>
            <person name="Bucher G."/>
            <person name="Friedrich M."/>
            <person name="Grimmelikhuijzen C.J."/>
            <person name="Klingler M."/>
            <person name="Lorenzen M."/>
            <person name="Richards S."/>
            <person name="Roth S."/>
            <person name="Schroder R."/>
            <person name="Tautz D."/>
            <person name="Zdobnov E.M."/>
            <person name="Muzny D."/>
            <person name="Gibbs R.A."/>
            <person name="Weinstock G.M."/>
            <person name="Attaway T."/>
            <person name="Bell S."/>
            <person name="Buhay C.J."/>
            <person name="Chandrabose M.N."/>
            <person name="Chavez D."/>
            <person name="Clerk-Blankenburg K.P."/>
            <person name="Cree A."/>
            <person name="Dao M."/>
            <person name="Davis C."/>
            <person name="Chacko J."/>
            <person name="Dinh H."/>
            <person name="Dugan-Rocha S."/>
            <person name="Fowler G."/>
            <person name="Garner T.T."/>
            <person name="Garnes J."/>
            <person name="Gnirke A."/>
            <person name="Hawes A."/>
            <person name="Hernandez J."/>
            <person name="Hines S."/>
            <person name="Holder M."/>
            <person name="Hume J."/>
            <person name="Jhangiani S.N."/>
            <person name="Joshi V."/>
            <person name="Khan Z.M."/>
            <person name="Jackson L."/>
            <person name="Kovar C."/>
            <person name="Kowis A."/>
            <person name="Lee S."/>
            <person name="Lewis L.R."/>
            <person name="Margolis J."/>
            <person name="Morgan M."/>
            <person name="Nazareth L.V."/>
            <person name="Nguyen N."/>
            <person name="Okwuonu G."/>
            <person name="Parker D."/>
            <person name="Richards S."/>
            <person name="Ruiz S.J."/>
            <person name="Santibanez J."/>
            <person name="Savard J."/>
            <person name="Scherer S.E."/>
            <person name="Schneider B."/>
            <person name="Sodergren E."/>
            <person name="Tautz D."/>
            <person name="Vattahil S."/>
            <person name="Villasana D."/>
            <person name="White C.S."/>
            <person name="Wright R."/>
            <person name="Park Y."/>
            <person name="Beeman R.W."/>
            <person name="Lord J."/>
            <person name="Oppert B."/>
            <person name="Lorenzen M."/>
            <person name="Brown S."/>
            <person name="Wang L."/>
            <person name="Savard J."/>
            <person name="Tautz D."/>
            <person name="Richards S."/>
            <person name="Weinstock G."/>
            <person name="Gibbs R.A."/>
            <person name="Liu Y."/>
            <person name="Worley K."/>
            <person name="Weinstock G."/>
            <person name="Elsik C.G."/>
            <person name="Reese J.T."/>
            <person name="Elhaik E."/>
            <person name="Landan G."/>
            <person name="Graur D."/>
            <person name="Arensburger P."/>
            <person name="Atkinson P."/>
            <person name="Beeman R.W."/>
            <person name="Beidler J."/>
            <person name="Brown S.J."/>
            <person name="Demuth J.P."/>
            <person name="Drury D.W."/>
            <person name="Du Y.Z."/>
            <person name="Fujiwara H."/>
            <person name="Lorenzen M."/>
            <person name="Maselli V."/>
            <person name="Osanai M."/>
            <person name="Park Y."/>
            <person name="Robertson H.M."/>
            <person name="Tu Z."/>
            <person name="Wang J.J."/>
            <person name="Wang S."/>
            <person name="Richards S."/>
            <person name="Song H."/>
            <person name="Zhang L."/>
            <person name="Sodergren E."/>
            <person name="Werner D."/>
            <person name="Stanke M."/>
            <person name="Morgenstern B."/>
            <person name="Solovyev V."/>
            <person name="Kosarev P."/>
            <person name="Brown G."/>
            <person name="Chen H.C."/>
            <person name="Ermolaeva O."/>
            <person name="Hlavina W."/>
            <person name="Kapustin Y."/>
            <person name="Kiryutin B."/>
            <person name="Kitts P."/>
            <person name="Maglott D."/>
            <person name="Pruitt K."/>
            <person name="Sapojnikov V."/>
            <person name="Souvorov A."/>
            <person name="Mackey A.J."/>
            <person name="Waterhouse R.M."/>
            <person name="Wyder S."/>
            <person name="Zdobnov E.M."/>
            <person name="Zdobnov E.M."/>
            <person name="Wyder S."/>
            <person name="Kriventseva E.V."/>
            <person name="Kadowaki T."/>
            <person name="Bork P."/>
            <person name="Aranda M."/>
            <person name="Bao R."/>
            <person name="Beermann A."/>
            <person name="Berns N."/>
            <person name="Bolognesi R."/>
            <person name="Bonneton F."/>
            <person name="Bopp D."/>
            <person name="Brown S.J."/>
            <person name="Bucher G."/>
            <person name="Butts T."/>
            <person name="Chaumot A."/>
            <person name="Denell R.E."/>
            <person name="Ferrier D.E."/>
            <person name="Friedrich M."/>
            <person name="Gordon C.M."/>
            <person name="Jindra M."/>
            <person name="Klingler M."/>
            <person name="Lan Q."/>
            <person name="Lattorff H.M."/>
            <person name="Laudet V."/>
            <person name="von Levetsow C."/>
            <person name="Liu Z."/>
            <person name="Lutz R."/>
            <person name="Lynch J.A."/>
            <person name="da Fonseca R.N."/>
            <person name="Posnien N."/>
            <person name="Reuter R."/>
            <person name="Roth S."/>
            <person name="Savard J."/>
            <person name="Schinko J.B."/>
            <person name="Schmitt C."/>
            <person name="Schoppmeier M."/>
            <person name="Schroder R."/>
            <person name="Shippy T.D."/>
            <person name="Simonnet F."/>
            <person name="Marques-Souza H."/>
            <person name="Tautz D."/>
            <person name="Tomoyasu Y."/>
            <person name="Trauner J."/>
            <person name="Van der Zee M."/>
            <person name="Vervoort M."/>
            <person name="Wittkopp N."/>
            <person name="Wimmer E.A."/>
            <person name="Yang X."/>
            <person name="Jones A.K."/>
            <person name="Sattelle D.B."/>
            <person name="Ebert P.R."/>
            <person name="Nelson D."/>
            <person name="Scott J.G."/>
            <person name="Beeman R.W."/>
            <person name="Muthukrishnan S."/>
            <person name="Kramer K.J."/>
            <person name="Arakane Y."/>
            <person name="Beeman R.W."/>
            <person name="Zhu Q."/>
            <person name="Hogenkamp D."/>
            <person name="Dixit R."/>
            <person name="Oppert B."/>
            <person name="Jiang H."/>
            <person name="Zou Z."/>
            <person name="Marshall J."/>
            <person name="Elpidina E."/>
            <person name="Vinokurov K."/>
            <person name="Oppert C."/>
            <person name="Zou Z."/>
            <person name="Evans J."/>
            <person name="Lu Z."/>
            <person name="Zhao P."/>
            <person name="Sumathipala N."/>
            <person name="Altincicek B."/>
            <person name="Vilcinskas A."/>
            <person name="Williams M."/>
            <person name="Hultmark D."/>
            <person name="Hetru C."/>
            <person name="Jiang H."/>
            <person name="Grimmelikhuijzen C.J."/>
            <person name="Hauser F."/>
            <person name="Cazzamali G."/>
            <person name="Williamson M."/>
            <person name="Park Y."/>
            <person name="Li B."/>
            <person name="Tanaka Y."/>
            <person name="Predel R."/>
            <person name="Neupert S."/>
            <person name="Schachtner J."/>
            <person name="Verleyen P."/>
            <person name="Raible F."/>
            <person name="Bork P."/>
            <person name="Friedrich M."/>
            <person name="Walden K.K."/>
            <person name="Robertson H.M."/>
            <person name="Angeli S."/>
            <person name="Foret S."/>
            <person name="Bucher G."/>
            <person name="Schuetz S."/>
            <person name="Maleszka R."/>
            <person name="Wimmer E.A."/>
            <person name="Beeman R.W."/>
            <person name="Lorenzen M."/>
            <person name="Tomoyasu Y."/>
            <person name="Miller S.C."/>
            <person name="Grossmann D."/>
            <person name="Bucher G."/>
        </authorList>
    </citation>
    <scope>NUCLEOTIDE SEQUENCE [LARGE SCALE GENOMIC DNA]</scope>
    <source>
        <strain evidence="8 9">Georgia GA2</strain>
    </source>
</reference>
<proteinExistence type="predicted"/>
<evidence type="ECO:0000256" key="5">
    <source>
        <dbReference type="ARBA" id="ARBA00022801"/>
    </source>
</evidence>
<keyword evidence="1" id="KW-0808">Transferase</keyword>
<dbReference type="InParanoid" id="D2A4D4"/>
<feature type="domain" description="Reverse transcriptase RNase H-like" evidence="7">
    <location>
        <begin position="11"/>
        <end position="84"/>
    </location>
</feature>
<dbReference type="GO" id="GO:0004519">
    <property type="term" value="F:endonuclease activity"/>
    <property type="evidence" value="ECO:0007669"/>
    <property type="project" value="UniProtKB-KW"/>
</dbReference>
<gene>
    <name evidence="8" type="primary">GLEAN_15862</name>
    <name evidence="8" type="ORF">TcasGA2_TC015862</name>
</gene>
<evidence type="ECO:0000256" key="4">
    <source>
        <dbReference type="ARBA" id="ARBA00022759"/>
    </source>
</evidence>
<dbReference type="Pfam" id="PF17917">
    <property type="entry name" value="RT_RNaseH"/>
    <property type="match status" value="1"/>
</dbReference>
<name>D2A4D4_TRICA</name>
<evidence type="ECO:0000256" key="1">
    <source>
        <dbReference type="ARBA" id="ARBA00022679"/>
    </source>
</evidence>
<evidence type="ECO:0000256" key="2">
    <source>
        <dbReference type="ARBA" id="ARBA00022695"/>
    </source>
</evidence>
<dbReference type="SUPFAM" id="SSF56672">
    <property type="entry name" value="DNA/RNA polymerases"/>
    <property type="match status" value="1"/>
</dbReference>
<dbReference type="EMBL" id="KQ971348">
    <property type="protein sequence ID" value="EFA05652.1"/>
    <property type="molecule type" value="Genomic_DNA"/>
</dbReference>
<evidence type="ECO:0000313" key="8">
    <source>
        <dbReference type="EMBL" id="EFA05652.1"/>
    </source>
</evidence>
<keyword evidence="4" id="KW-0255">Endonuclease</keyword>
<sequence length="86" mass="9729">MTTAPVLQRFNPNKDCELRVDASLKGLGAVFLHPIAYISRSVTKNERNFVITELECLGFVWSLSYLRHLVYGRHVKNVTDHNAISG</sequence>
<evidence type="ECO:0000313" key="9">
    <source>
        <dbReference type="Proteomes" id="UP000007266"/>
    </source>
</evidence>
<dbReference type="GO" id="GO:0016787">
    <property type="term" value="F:hydrolase activity"/>
    <property type="evidence" value="ECO:0007669"/>
    <property type="project" value="UniProtKB-KW"/>
</dbReference>
<dbReference type="PANTHER" id="PTHR34072">
    <property type="entry name" value="ENZYMATIC POLYPROTEIN-RELATED"/>
    <property type="match status" value="1"/>
</dbReference>
<keyword evidence="3" id="KW-0540">Nuclease</keyword>
<keyword evidence="6" id="KW-0695">RNA-directed DNA polymerase</keyword>
<keyword evidence="2" id="KW-0548">Nucleotidyltransferase</keyword>
<dbReference type="Proteomes" id="UP000007266">
    <property type="component" value="Linkage group 6"/>
</dbReference>
<dbReference type="AlphaFoldDB" id="D2A4D4"/>